<dbReference type="GO" id="GO:0007015">
    <property type="term" value="P:actin filament organization"/>
    <property type="evidence" value="ECO:0007669"/>
    <property type="project" value="TreeGrafter"/>
</dbReference>
<dbReference type="AlphaFoldDB" id="A0AAU9WH65"/>
<dbReference type="CDD" id="cd00124">
    <property type="entry name" value="MYSc"/>
    <property type="match status" value="1"/>
</dbReference>
<dbReference type="PROSITE" id="PS50096">
    <property type="entry name" value="IQ"/>
    <property type="match status" value="1"/>
</dbReference>
<proteinExistence type="inferred from homology"/>
<name>A0AAU9WH65_9CNID</name>
<dbReference type="Pfam" id="PF00063">
    <property type="entry name" value="Myosin_head"/>
    <property type="match status" value="2"/>
</dbReference>
<dbReference type="Gene3D" id="1.10.10.820">
    <property type="match status" value="2"/>
</dbReference>
<keyword evidence="9" id="KW-1185">Reference proteome</keyword>
<evidence type="ECO:0000256" key="3">
    <source>
        <dbReference type="ARBA" id="ARBA00023123"/>
    </source>
</evidence>
<dbReference type="Pfam" id="PF00612">
    <property type="entry name" value="IQ"/>
    <property type="match status" value="2"/>
</dbReference>
<dbReference type="GO" id="GO:0051015">
    <property type="term" value="F:actin filament binding"/>
    <property type="evidence" value="ECO:0007669"/>
    <property type="project" value="TreeGrafter"/>
</dbReference>
<dbReference type="GO" id="GO:0000146">
    <property type="term" value="F:microfilament motor activity"/>
    <property type="evidence" value="ECO:0007669"/>
    <property type="project" value="TreeGrafter"/>
</dbReference>
<feature type="non-terminal residue" evidence="8">
    <location>
        <position position="1"/>
    </location>
</feature>
<keyword evidence="4 6" id="KW-0505">Motor protein</keyword>
<dbReference type="Proteomes" id="UP001159428">
    <property type="component" value="Unassembled WGS sequence"/>
</dbReference>
<evidence type="ECO:0000256" key="6">
    <source>
        <dbReference type="PROSITE-ProRule" id="PRU00782"/>
    </source>
</evidence>
<dbReference type="InterPro" id="IPR027417">
    <property type="entry name" value="P-loop_NTPase"/>
</dbReference>
<dbReference type="PRINTS" id="PR00193">
    <property type="entry name" value="MYOSINHEAVY"/>
</dbReference>
<dbReference type="Gene3D" id="3.40.850.10">
    <property type="entry name" value="Kinesin motor domain"/>
    <property type="match status" value="2"/>
</dbReference>
<dbReference type="GO" id="GO:0016459">
    <property type="term" value="C:myosin complex"/>
    <property type="evidence" value="ECO:0007669"/>
    <property type="project" value="UniProtKB-KW"/>
</dbReference>
<keyword evidence="1 6" id="KW-0547">Nucleotide-binding</keyword>
<keyword evidence="5 6" id="KW-0009">Actin-binding</keyword>
<dbReference type="InterPro" id="IPR001609">
    <property type="entry name" value="Myosin_head_motor_dom-like"/>
</dbReference>
<protein>
    <recommendedName>
        <fullName evidence="7">Myosin motor domain-containing protein</fullName>
    </recommendedName>
</protein>
<dbReference type="PANTHER" id="PTHR13140">
    <property type="entry name" value="MYOSIN"/>
    <property type="match status" value="1"/>
</dbReference>
<dbReference type="Gene3D" id="6.20.240.20">
    <property type="match status" value="1"/>
</dbReference>
<reference evidence="8 9" key="1">
    <citation type="submission" date="2022-05" db="EMBL/GenBank/DDBJ databases">
        <authorList>
            <consortium name="Genoscope - CEA"/>
            <person name="William W."/>
        </authorList>
    </citation>
    <scope>NUCLEOTIDE SEQUENCE [LARGE SCALE GENOMIC DNA]</scope>
</reference>
<dbReference type="GO" id="GO:0005524">
    <property type="term" value="F:ATP binding"/>
    <property type="evidence" value="ECO:0007669"/>
    <property type="project" value="UniProtKB-UniRule"/>
</dbReference>
<dbReference type="InterPro" id="IPR000048">
    <property type="entry name" value="IQ_motif_EF-hand-BS"/>
</dbReference>
<evidence type="ECO:0000313" key="8">
    <source>
        <dbReference type="EMBL" id="CAH3110229.1"/>
    </source>
</evidence>
<dbReference type="CDD" id="cd23767">
    <property type="entry name" value="IQCD"/>
    <property type="match status" value="1"/>
</dbReference>
<feature type="region of interest" description="Actin-binding" evidence="6">
    <location>
        <begin position="591"/>
        <end position="613"/>
    </location>
</feature>
<dbReference type="Gene3D" id="1.20.58.530">
    <property type="match status" value="1"/>
</dbReference>
<evidence type="ECO:0000256" key="5">
    <source>
        <dbReference type="ARBA" id="ARBA00023203"/>
    </source>
</evidence>
<dbReference type="SUPFAM" id="SSF52540">
    <property type="entry name" value="P-loop containing nucleoside triphosphate hydrolases"/>
    <property type="match status" value="1"/>
</dbReference>
<organism evidence="8 9">
    <name type="scientific">Pocillopora meandrina</name>
    <dbReference type="NCBI Taxonomy" id="46732"/>
    <lineage>
        <taxon>Eukaryota</taxon>
        <taxon>Metazoa</taxon>
        <taxon>Cnidaria</taxon>
        <taxon>Anthozoa</taxon>
        <taxon>Hexacorallia</taxon>
        <taxon>Scleractinia</taxon>
        <taxon>Astrocoeniina</taxon>
        <taxon>Pocilloporidae</taxon>
        <taxon>Pocillopora</taxon>
    </lineage>
</organism>
<comment type="similarity">
    <text evidence="6">Belongs to the TRAFAC class myosin-kinesin ATPase superfamily. Myosin family.</text>
</comment>
<dbReference type="PROSITE" id="PS51456">
    <property type="entry name" value="MYOSIN_MOTOR"/>
    <property type="match status" value="1"/>
</dbReference>
<dbReference type="PANTHER" id="PTHR13140:SF289">
    <property type="entry name" value="UNCONVENTIONAL MYOSIN-XIX"/>
    <property type="match status" value="1"/>
</dbReference>
<sequence>FQVLENLTANKPAERKKDGSFEESFHKRNKEENLAFQSIIGDLTSLSPLNEKTVLQVIEARFQTGKFYSWAGVPLIAVNPFQNVADLYDSATVEKYKRIGPSEIKECPPHIFAIGQKVYCDLRRDMETKNQSVIVSGESGAGKTWTTRKLMHFITDLTNSRKDEIAKVNRIEQRILDSNPILEAFGNAKTVRNENSSRFGKYIQLQFDRNQKIVGASINTYLLEKTRVVHQAKGERKFHIFDQDMSSLDMIFSAALEATKQALENVGIDHQLQCEIFKILSGILKLCDVHFADGNTATTSEICYVQDDQVSEVCDLLGTEAQSLEQCLCSRRITTGSTGEQFMKPCSTSECVERRDCIAKLVYSRLFDWMVNFINISIRAPPDSKHSFIGLLDIYGFENFHLNSLEQLCINYANEKLQQHFVYHFMKRQQEEYQKEGIDWTFQEFVDNRPCLDLIEGRTSVFSLMNEECRLKRELDTNSFSTRLKTALAQNTHFTCPRFKSENHEFSIHHFAESVSYQVEGLVKKNKDFVPPEVIELLQSSTNSLIQELFQARDLIPDRAGEQENGQFPFKESSKHRQSTITVVHKFKDSLNRLMSTLRSTNVHYIRCIKPNSDCQPGVFDRNQVMAQLNACGLVETIRISAAGYPIRLSHHEFLKRYNVALKHMDPVMNSHVTFPQAKSPRTVESASPRVPALERLKRRSRRRHRSSYDHTRHICRSILEIVKVDSDEVKENVLENGSHSVKIGRTKVFLREETMERLEQVRNRCLTKSVLIIQKCWRRHKRRLEQIRVTAAVLIQSVWKGWRAKINFRRIQESTKVIQRYARRYFEAKRLKKECRSVLNSTGDMSTKEALALKESICVSPLSPSFSLLETTSRHFGLTSSLASRAMLSWFDEFTPQNRRLSPCKSQMMMSSSRSHVSPLGLLMGFGQGNLHTRIQTRKHCVTQSVNKSSTIISRRDIEKVPVAFHYKGTPLAYANTRPHPGNTTNTWASTKHIAFSA</sequence>
<feature type="domain" description="Myosin motor" evidence="7">
    <location>
        <begin position="38"/>
        <end position="764"/>
    </location>
</feature>
<feature type="binding site" evidence="6">
    <location>
        <begin position="137"/>
        <end position="144"/>
    </location>
    <ligand>
        <name>ATP</name>
        <dbReference type="ChEBI" id="CHEBI:30616"/>
    </ligand>
</feature>
<evidence type="ECO:0000256" key="4">
    <source>
        <dbReference type="ARBA" id="ARBA00023175"/>
    </source>
</evidence>
<dbReference type="Gene3D" id="1.20.5.190">
    <property type="match status" value="1"/>
</dbReference>
<dbReference type="EMBL" id="CALNXJ010000012">
    <property type="protein sequence ID" value="CAH3110229.1"/>
    <property type="molecule type" value="Genomic_DNA"/>
</dbReference>
<dbReference type="GO" id="GO:0005737">
    <property type="term" value="C:cytoplasm"/>
    <property type="evidence" value="ECO:0007669"/>
    <property type="project" value="TreeGrafter"/>
</dbReference>
<keyword evidence="2 6" id="KW-0067">ATP-binding</keyword>
<keyword evidence="3 6" id="KW-0518">Myosin</keyword>
<accession>A0AAU9WH65</accession>
<comment type="caution">
    <text evidence="8">The sequence shown here is derived from an EMBL/GenBank/DDBJ whole genome shotgun (WGS) entry which is preliminary data.</text>
</comment>
<evidence type="ECO:0000256" key="2">
    <source>
        <dbReference type="ARBA" id="ARBA00022840"/>
    </source>
</evidence>
<dbReference type="InterPro" id="IPR036961">
    <property type="entry name" value="Kinesin_motor_dom_sf"/>
</dbReference>
<dbReference type="Gene3D" id="1.20.120.720">
    <property type="entry name" value="Myosin VI head, motor domain, U50 subdomain"/>
    <property type="match status" value="1"/>
</dbReference>
<evidence type="ECO:0000259" key="7">
    <source>
        <dbReference type="PROSITE" id="PS51456"/>
    </source>
</evidence>
<gene>
    <name evidence="8" type="ORF">PMEA_00004276</name>
</gene>
<dbReference type="GO" id="GO:0016020">
    <property type="term" value="C:membrane"/>
    <property type="evidence" value="ECO:0007669"/>
    <property type="project" value="TreeGrafter"/>
</dbReference>
<evidence type="ECO:0000256" key="1">
    <source>
        <dbReference type="ARBA" id="ARBA00022741"/>
    </source>
</evidence>
<evidence type="ECO:0000313" key="9">
    <source>
        <dbReference type="Proteomes" id="UP001159428"/>
    </source>
</evidence>
<dbReference type="SMART" id="SM00015">
    <property type="entry name" value="IQ"/>
    <property type="match status" value="3"/>
</dbReference>
<dbReference type="SMART" id="SM00242">
    <property type="entry name" value="MYSc"/>
    <property type="match status" value="1"/>
</dbReference>